<protein>
    <submittedName>
        <fullName evidence="5">Diguanylate cyclase (GGDEF) domain-containing protein</fullName>
    </submittedName>
</protein>
<dbReference type="SUPFAM" id="SSF52172">
    <property type="entry name" value="CheY-like"/>
    <property type="match status" value="1"/>
</dbReference>
<dbReference type="Gene3D" id="3.20.20.450">
    <property type="entry name" value="EAL domain"/>
    <property type="match status" value="1"/>
</dbReference>
<dbReference type="PANTHER" id="PTHR33121">
    <property type="entry name" value="CYCLIC DI-GMP PHOSPHODIESTERASE PDEF"/>
    <property type="match status" value="1"/>
</dbReference>
<keyword evidence="1" id="KW-0597">Phosphoprotein</keyword>
<dbReference type="EMBL" id="FPAQ01000013">
    <property type="protein sequence ID" value="SFT66655.1"/>
    <property type="molecule type" value="Genomic_DNA"/>
</dbReference>
<dbReference type="RefSeq" id="WP_089848873.1">
    <property type="nucleotide sequence ID" value="NZ_FPAQ01000013.1"/>
</dbReference>
<organism evidence="5 6">
    <name type="scientific">Halomonas saccharevitans</name>
    <dbReference type="NCBI Taxonomy" id="416872"/>
    <lineage>
        <taxon>Bacteria</taxon>
        <taxon>Pseudomonadati</taxon>
        <taxon>Pseudomonadota</taxon>
        <taxon>Gammaproteobacteria</taxon>
        <taxon>Oceanospirillales</taxon>
        <taxon>Halomonadaceae</taxon>
        <taxon>Halomonas</taxon>
    </lineage>
</organism>
<dbReference type="SMART" id="SM00052">
    <property type="entry name" value="EAL"/>
    <property type="match status" value="1"/>
</dbReference>
<dbReference type="OrthoDB" id="9816034at2"/>
<dbReference type="PANTHER" id="PTHR33121:SF19">
    <property type="entry name" value="CYCLIC DI-GMP PHOSPHODIESTERASE PA2567"/>
    <property type="match status" value="1"/>
</dbReference>
<reference evidence="5 6" key="1">
    <citation type="submission" date="2016-10" db="EMBL/GenBank/DDBJ databases">
        <authorList>
            <person name="de Groot N.N."/>
        </authorList>
    </citation>
    <scope>NUCLEOTIDE SEQUENCE [LARGE SCALE GENOMIC DNA]</scope>
    <source>
        <strain evidence="5 6">CGMCC 1.6493</strain>
    </source>
</reference>
<evidence type="ECO:0000256" key="1">
    <source>
        <dbReference type="PROSITE-ProRule" id="PRU00169"/>
    </source>
</evidence>
<dbReference type="Pfam" id="PF00563">
    <property type="entry name" value="EAL"/>
    <property type="match status" value="1"/>
</dbReference>
<dbReference type="CDD" id="cd17551">
    <property type="entry name" value="REC_RpfG-like"/>
    <property type="match status" value="1"/>
</dbReference>
<feature type="modified residue" description="4-aspartylphosphate" evidence="1">
    <location>
        <position position="61"/>
    </location>
</feature>
<feature type="domain" description="Response regulatory" evidence="2">
    <location>
        <begin position="11"/>
        <end position="128"/>
    </location>
</feature>
<dbReference type="GO" id="GO:0000160">
    <property type="term" value="P:phosphorelay signal transduction system"/>
    <property type="evidence" value="ECO:0007669"/>
    <property type="project" value="InterPro"/>
</dbReference>
<feature type="domain" description="GGDEF" evidence="4">
    <location>
        <begin position="188"/>
        <end position="313"/>
    </location>
</feature>
<dbReference type="InterPro" id="IPR050706">
    <property type="entry name" value="Cyclic-di-GMP_PDE-like"/>
</dbReference>
<dbReference type="AlphaFoldDB" id="A0A1I6ZVL7"/>
<dbReference type="PROSITE" id="PS50883">
    <property type="entry name" value="EAL"/>
    <property type="match status" value="1"/>
</dbReference>
<feature type="domain" description="EAL" evidence="3">
    <location>
        <begin position="322"/>
        <end position="578"/>
    </location>
</feature>
<evidence type="ECO:0000259" key="2">
    <source>
        <dbReference type="PROSITE" id="PS50110"/>
    </source>
</evidence>
<dbReference type="InterPro" id="IPR029787">
    <property type="entry name" value="Nucleotide_cyclase"/>
</dbReference>
<dbReference type="Proteomes" id="UP000199594">
    <property type="component" value="Unassembled WGS sequence"/>
</dbReference>
<dbReference type="InterPro" id="IPR035919">
    <property type="entry name" value="EAL_sf"/>
</dbReference>
<proteinExistence type="predicted"/>
<sequence length="578" mass="63764">MPSDSTLYHKRLLVVDDHPVNVELLQDLLEDHGYRQVAGLTDPREVLAHCQAQVPDLLLLDIRMPHMDGYAVLEALQQAFAMEAPPTIVLTAQVDDDTRRQALAMGVRDFLTKPFDHEEVLARIHNALRDQSHYQWRRDQAAMLERLVAQRTRELERLSCTDPVTNLPNRRGLTATLGEWQRDGVVVGALFIVLQGIDAIMRYHGHRMTEVLLSEMARRLKAALPDQGVVGIWGSHELLLIQPRASMAELEHLATRVRGELKRPLATSGVRLQIDGRIGVAGGVSLEPERLVHMAALAVPHAREGVAIQVHSPALEASEQRRMQLRQALPQAVQRGETSLHYQAKVALASGRTCGAEVLVRWTHPALGRVSPAEFIPMAEASGDILALGAWVLEAALATLSRWRREGLVDEAFSLAVNVSAHQLCRPGFVAEVHEALARYDVPPSALEVEVTESAVMTDLEVATLQLQQLADLGVSIAIDDFGTGHSSLAYLRRMPVDTIKIDRSFLTHLLDDAQSHRLVESVVAMAHGLDCRVVAEGIEAPAQAASLAAMGCEMGQGFWFARPQPVESFLPLLEEYR</sequence>
<dbReference type="CDD" id="cd01948">
    <property type="entry name" value="EAL"/>
    <property type="match status" value="1"/>
</dbReference>
<evidence type="ECO:0000313" key="5">
    <source>
        <dbReference type="EMBL" id="SFT66655.1"/>
    </source>
</evidence>
<dbReference type="SMART" id="SM00267">
    <property type="entry name" value="GGDEF"/>
    <property type="match status" value="1"/>
</dbReference>
<dbReference type="InterPro" id="IPR001633">
    <property type="entry name" value="EAL_dom"/>
</dbReference>
<evidence type="ECO:0000259" key="3">
    <source>
        <dbReference type="PROSITE" id="PS50883"/>
    </source>
</evidence>
<evidence type="ECO:0000259" key="4">
    <source>
        <dbReference type="PROSITE" id="PS50887"/>
    </source>
</evidence>
<dbReference type="Gene3D" id="3.30.70.270">
    <property type="match status" value="1"/>
</dbReference>
<gene>
    <name evidence="5" type="ORF">SAMN04487956_11381</name>
</gene>
<dbReference type="GO" id="GO:0071111">
    <property type="term" value="F:cyclic-guanylate-specific phosphodiesterase activity"/>
    <property type="evidence" value="ECO:0007669"/>
    <property type="project" value="InterPro"/>
</dbReference>
<dbReference type="InterPro" id="IPR043128">
    <property type="entry name" value="Rev_trsase/Diguanyl_cyclase"/>
</dbReference>
<name>A0A1I6ZVL7_9GAMM</name>
<dbReference type="InterPro" id="IPR000160">
    <property type="entry name" value="GGDEF_dom"/>
</dbReference>
<dbReference type="PROSITE" id="PS50887">
    <property type="entry name" value="GGDEF"/>
    <property type="match status" value="1"/>
</dbReference>
<dbReference type="SUPFAM" id="SSF55073">
    <property type="entry name" value="Nucleotide cyclase"/>
    <property type="match status" value="1"/>
</dbReference>
<accession>A0A1I6ZVL7</accession>
<dbReference type="PROSITE" id="PS50110">
    <property type="entry name" value="RESPONSE_REGULATORY"/>
    <property type="match status" value="1"/>
</dbReference>
<dbReference type="SMART" id="SM00448">
    <property type="entry name" value="REC"/>
    <property type="match status" value="1"/>
</dbReference>
<dbReference type="Gene3D" id="3.40.50.2300">
    <property type="match status" value="1"/>
</dbReference>
<dbReference type="Pfam" id="PF00990">
    <property type="entry name" value="GGDEF"/>
    <property type="match status" value="1"/>
</dbReference>
<dbReference type="InterPro" id="IPR001789">
    <property type="entry name" value="Sig_transdc_resp-reg_receiver"/>
</dbReference>
<dbReference type="InterPro" id="IPR011006">
    <property type="entry name" value="CheY-like_superfamily"/>
</dbReference>
<dbReference type="Pfam" id="PF00072">
    <property type="entry name" value="Response_reg"/>
    <property type="match status" value="1"/>
</dbReference>
<dbReference type="SUPFAM" id="SSF141868">
    <property type="entry name" value="EAL domain-like"/>
    <property type="match status" value="1"/>
</dbReference>
<evidence type="ECO:0000313" key="6">
    <source>
        <dbReference type="Proteomes" id="UP000199594"/>
    </source>
</evidence>